<dbReference type="InterPro" id="IPR036890">
    <property type="entry name" value="HATPase_C_sf"/>
</dbReference>
<dbReference type="AlphaFoldDB" id="A0A1M4RVN4"/>
<dbReference type="SMART" id="SM00387">
    <property type="entry name" value="HATPase_c"/>
    <property type="match status" value="1"/>
</dbReference>
<dbReference type="InterPro" id="IPR004358">
    <property type="entry name" value="Sig_transdc_His_kin-like_C"/>
</dbReference>
<feature type="transmembrane region" description="Helical" evidence="14">
    <location>
        <begin position="52"/>
        <end position="74"/>
    </location>
</feature>
<dbReference type="GO" id="GO:0005524">
    <property type="term" value="F:ATP binding"/>
    <property type="evidence" value="ECO:0007669"/>
    <property type="project" value="UniProtKB-KW"/>
</dbReference>
<dbReference type="Proteomes" id="UP000184291">
    <property type="component" value="Unassembled WGS sequence"/>
</dbReference>
<feature type="domain" description="Histidine kinase" evidence="15">
    <location>
        <begin position="299"/>
        <end position="508"/>
    </location>
</feature>
<dbReference type="EMBL" id="FQTT01000001">
    <property type="protein sequence ID" value="SHE24052.1"/>
    <property type="molecule type" value="Genomic_DNA"/>
</dbReference>
<dbReference type="RefSeq" id="WP_083565280.1">
    <property type="nucleotide sequence ID" value="NZ_FQTT01000001.1"/>
</dbReference>
<evidence type="ECO:0000256" key="10">
    <source>
        <dbReference type="ARBA" id="ARBA00022840"/>
    </source>
</evidence>
<evidence type="ECO:0000256" key="11">
    <source>
        <dbReference type="ARBA" id="ARBA00022989"/>
    </source>
</evidence>
<keyword evidence="6" id="KW-0808">Transferase</keyword>
<dbReference type="CDD" id="cd06225">
    <property type="entry name" value="HAMP"/>
    <property type="match status" value="1"/>
</dbReference>
<organism evidence="17 18">
    <name type="scientific">Actinomyces glycerinitolerans</name>
    <dbReference type="NCBI Taxonomy" id="1892869"/>
    <lineage>
        <taxon>Bacteria</taxon>
        <taxon>Bacillati</taxon>
        <taxon>Actinomycetota</taxon>
        <taxon>Actinomycetes</taxon>
        <taxon>Actinomycetales</taxon>
        <taxon>Actinomycetaceae</taxon>
        <taxon>Actinomyces</taxon>
    </lineage>
</organism>
<keyword evidence="4" id="KW-1003">Cell membrane</keyword>
<dbReference type="InterPro" id="IPR003660">
    <property type="entry name" value="HAMP_dom"/>
</dbReference>
<dbReference type="PANTHER" id="PTHR44936">
    <property type="entry name" value="SENSOR PROTEIN CREC"/>
    <property type="match status" value="1"/>
</dbReference>
<dbReference type="OrthoDB" id="9786919at2"/>
<evidence type="ECO:0000256" key="1">
    <source>
        <dbReference type="ARBA" id="ARBA00000085"/>
    </source>
</evidence>
<evidence type="ECO:0000256" key="2">
    <source>
        <dbReference type="ARBA" id="ARBA00004651"/>
    </source>
</evidence>
<evidence type="ECO:0000259" key="16">
    <source>
        <dbReference type="PROSITE" id="PS50885"/>
    </source>
</evidence>
<name>A0A1M4RVN4_9ACTO</name>
<keyword evidence="8" id="KW-0547">Nucleotide-binding</keyword>
<dbReference type="GO" id="GO:0005886">
    <property type="term" value="C:plasma membrane"/>
    <property type="evidence" value="ECO:0007669"/>
    <property type="project" value="UniProtKB-SubCell"/>
</dbReference>
<dbReference type="EC" id="2.7.13.3" evidence="3"/>
<evidence type="ECO:0000256" key="3">
    <source>
        <dbReference type="ARBA" id="ARBA00012438"/>
    </source>
</evidence>
<feature type="region of interest" description="Disordered" evidence="13">
    <location>
        <begin position="1"/>
        <end position="38"/>
    </location>
</feature>
<dbReference type="SUPFAM" id="SSF158472">
    <property type="entry name" value="HAMP domain-like"/>
    <property type="match status" value="1"/>
</dbReference>
<dbReference type="FunFam" id="1.10.287.130:FF:000001">
    <property type="entry name" value="Two-component sensor histidine kinase"/>
    <property type="match status" value="1"/>
</dbReference>
<evidence type="ECO:0000256" key="13">
    <source>
        <dbReference type="SAM" id="MobiDB-lite"/>
    </source>
</evidence>
<evidence type="ECO:0000259" key="15">
    <source>
        <dbReference type="PROSITE" id="PS50109"/>
    </source>
</evidence>
<dbReference type="PROSITE" id="PS50885">
    <property type="entry name" value="HAMP"/>
    <property type="match status" value="1"/>
</dbReference>
<feature type="transmembrane region" description="Helical" evidence="14">
    <location>
        <begin position="218"/>
        <end position="238"/>
    </location>
</feature>
<evidence type="ECO:0000313" key="18">
    <source>
        <dbReference type="Proteomes" id="UP000184291"/>
    </source>
</evidence>
<dbReference type="STRING" id="1892869.ACGLYG10_0250"/>
<dbReference type="Pfam" id="PF00672">
    <property type="entry name" value="HAMP"/>
    <property type="match status" value="1"/>
</dbReference>
<dbReference type="Gene3D" id="6.10.340.10">
    <property type="match status" value="1"/>
</dbReference>
<evidence type="ECO:0000313" key="17">
    <source>
        <dbReference type="EMBL" id="SHE24052.1"/>
    </source>
</evidence>
<feature type="compositionally biased region" description="Basic and acidic residues" evidence="13">
    <location>
        <begin position="7"/>
        <end position="30"/>
    </location>
</feature>
<evidence type="ECO:0000256" key="6">
    <source>
        <dbReference type="ARBA" id="ARBA00022679"/>
    </source>
</evidence>
<protein>
    <recommendedName>
        <fullName evidence="3">histidine kinase</fullName>
        <ecNumber evidence="3">2.7.13.3</ecNumber>
    </recommendedName>
</protein>
<evidence type="ECO:0000256" key="4">
    <source>
        <dbReference type="ARBA" id="ARBA00022475"/>
    </source>
</evidence>
<dbReference type="CDD" id="cd00082">
    <property type="entry name" value="HisKA"/>
    <property type="match status" value="1"/>
</dbReference>
<feature type="domain" description="HAMP" evidence="16">
    <location>
        <begin position="239"/>
        <end position="291"/>
    </location>
</feature>
<sequence>MHAPFADGRRGHTGGAEHGREPNEEREQGRGGHNGRVKVTAPFSRATIRTRIIWTIILVASVALATSGAAVWMLDLRSTHADIDDRLVLTRQELRRLADDGIDPTSGEPLTDPAQTLRVYMERSVLGSGEGQLGIVDGAVQWVSAEGVRLRPEDDPELVDRLLAGADADVSSIFTIETADGRYQVLTVPVTDGNTTAVLARVVDLNAAEAGLWRTMRMYASAAAVTMMLVAALAWLGIGRLLRPIWELRNATESIDERDLTTRVRVRGHDDLSALAAAVNRMLDRVQRAVEAQRELLDDVGHELRTPITVVRGHLELIDPDDPDDVRQTSELALDELDRMGTLIDDLLDLARSTQSDFVTPEPTDIEALTLQVFDKACALGDRDWQLGGCASGTAVLDPARITQAWLQLAANAVKYSEEDSRVAIGSEINGSELFLWVEDEGIGIAPEDVERIRLRFARTAEATRHASGAGLGLSIVESIVDAHDGRLAISSEVGRGSVFTLRIPLTTVGETRSAQQKESD</sequence>
<dbReference type="InterPro" id="IPR050980">
    <property type="entry name" value="2C_sensor_his_kinase"/>
</dbReference>
<evidence type="ECO:0000256" key="8">
    <source>
        <dbReference type="ARBA" id="ARBA00022741"/>
    </source>
</evidence>
<dbReference type="SUPFAM" id="SSF55874">
    <property type="entry name" value="ATPase domain of HSP90 chaperone/DNA topoisomerase II/histidine kinase"/>
    <property type="match status" value="1"/>
</dbReference>
<evidence type="ECO:0000256" key="5">
    <source>
        <dbReference type="ARBA" id="ARBA00022553"/>
    </source>
</evidence>
<dbReference type="PROSITE" id="PS50109">
    <property type="entry name" value="HIS_KIN"/>
    <property type="match status" value="1"/>
</dbReference>
<dbReference type="Pfam" id="PF00512">
    <property type="entry name" value="HisKA"/>
    <property type="match status" value="1"/>
</dbReference>
<keyword evidence="12" id="KW-0902">Two-component regulatory system</keyword>
<comment type="catalytic activity">
    <reaction evidence="1">
        <text>ATP + protein L-histidine = ADP + protein N-phospho-L-histidine.</text>
        <dbReference type="EC" id="2.7.13.3"/>
    </reaction>
</comment>
<evidence type="ECO:0000256" key="12">
    <source>
        <dbReference type="ARBA" id="ARBA00023012"/>
    </source>
</evidence>
<dbReference type="PRINTS" id="PR00344">
    <property type="entry name" value="BCTRLSENSOR"/>
</dbReference>
<keyword evidence="7 14" id="KW-0812">Transmembrane</keyword>
<dbReference type="InterPro" id="IPR003661">
    <property type="entry name" value="HisK_dim/P_dom"/>
</dbReference>
<reference evidence="18" key="1">
    <citation type="submission" date="2016-09" db="EMBL/GenBank/DDBJ databases">
        <authorList>
            <person name="Strepis N."/>
        </authorList>
    </citation>
    <scope>NUCLEOTIDE SEQUENCE [LARGE SCALE GENOMIC DNA]</scope>
</reference>
<evidence type="ECO:0000256" key="9">
    <source>
        <dbReference type="ARBA" id="ARBA00022777"/>
    </source>
</evidence>
<keyword evidence="9" id="KW-0418">Kinase</keyword>
<dbReference type="InterPro" id="IPR003594">
    <property type="entry name" value="HATPase_dom"/>
</dbReference>
<dbReference type="Pfam" id="PF02518">
    <property type="entry name" value="HATPase_c"/>
    <property type="match status" value="1"/>
</dbReference>
<evidence type="ECO:0000256" key="7">
    <source>
        <dbReference type="ARBA" id="ARBA00022692"/>
    </source>
</evidence>
<dbReference type="InterPro" id="IPR005467">
    <property type="entry name" value="His_kinase_dom"/>
</dbReference>
<keyword evidence="18" id="KW-1185">Reference proteome</keyword>
<dbReference type="GO" id="GO:0000155">
    <property type="term" value="F:phosphorelay sensor kinase activity"/>
    <property type="evidence" value="ECO:0007669"/>
    <property type="project" value="InterPro"/>
</dbReference>
<gene>
    <name evidence="17" type="ORF">ACGLYG10_0250</name>
</gene>
<keyword evidence="5" id="KW-0597">Phosphoprotein</keyword>
<keyword evidence="14" id="KW-0472">Membrane</keyword>
<dbReference type="SMART" id="SM00304">
    <property type="entry name" value="HAMP"/>
    <property type="match status" value="1"/>
</dbReference>
<accession>A0A1M4RVN4</accession>
<dbReference type="SUPFAM" id="SSF47384">
    <property type="entry name" value="Homodimeric domain of signal transducing histidine kinase"/>
    <property type="match status" value="1"/>
</dbReference>
<evidence type="ECO:0000256" key="14">
    <source>
        <dbReference type="SAM" id="Phobius"/>
    </source>
</evidence>
<proteinExistence type="predicted"/>
<dbReference type="SMART" id="SM00388">
    <property type="entry name" value="HisKA"/>
    <property type="match status" value="1"/>
</dbReference>
<dbReference type="Gene3D" id="1.10.287.130">
    <property type="match status" value="1"/>
</dbReference>
<dbReference type="Gene3D" id="3.30.565.10">
    <property type="entry name" value="Histidine kinase-like ATPase, C-terminal domain"/>
    <property type="match status" value="1"/>
</dbReference>
<comment type="subcellular location">
    <subcellularLocation>
        <location evidence="2">Cell membrane</location>
        <topology evidence="2">Multi-pass membrane protein</topology>
    </subcellularLocation>
</comment>
<keyword evidence="11 14" id="KW-1133">Transmembrane helix</keyword>
<keyword evidence="10" id="KW-0067">ATP-binding</keyword>
<dbReference type="PANTHER" id="PTHR44936:SF10">
    <property type="entry name" value="SENSOR PROTEIN RSTB"/>
    <property type="match status" value="1"/>
</dbReference>
<dbReference type="InterPro" id="IPR036097">
    <property type="entry name" value="HisK_dim/P_sf"/>
</dbReference>